<sequence length="79" mass="9125">MIGLFQEMGPCRSLVGGSDVEIFPESWNQVSNMLFIDQVKKYFFFSYICIIAVFKLVRPPACHPLRKSVFANVENPEFF</sequence>
<name>A0A2N1NXF5_9GLOM</name>
<dbReference type="Gene3D" id="3.40.50.1820">
    <property type="entry name" value="alpha/beta hydrolase"/>
    <property type="match status" value="1"/>
</dbReference>
<dbReference type="InterPro" id="IPR001563">
    <property type="entry name" value="Peptidase_S10"/>
</dbReference>
<comment type="caution">
    <text evidence="4">The sequence shown here is derived from an EMBL/GenBank/DDBJ whole genome shotgun (WGS) entry which is preliminary data.</text>
</comment>
<evidence type="ECO:0000256" key="3">
    <source>
        <dbReference type="ARBA" id="ARBA00023180"/>
    </source>
</evidence>
<accession>A0A2N1NXF5</accession>
<evidence type="ECO:0000313" key="4">
    <source>
        <dbReference type="EMBL" id="PKK78589.1"/>
    </source>
</evidence>
<dbReference type="SUPFAM" id="SSF53474">
    <property type="entry name" value="alpha/beta-Hydrolases"/>
    <property type="match status" value="1"/>
</dbReference>
<dbReference type="GO" id="GO:0006508">
    <property type="term" value="P:proteolysis"/>
    <property type="evidence" value="ECO:0007669"/>
    <property type="project" value="InterPro"/>
</dbReference>
<gene>
    <name evidence="4" type="ORF">RhiirC2_514314</name>
</gene>
<evidence type="ECO:0000313" key="5">
    <source>
        <dbReference type="Proteomes" id="UP000233469"/>
    </source>
</evidence>
<comment type="similarity">
    <text evidence="1">Belongs to the peptidase S10 family.</text>
</comment>
<dbReference type="GO" id="GO:0004185">
    <property type="term" value="F:serine-type carboxypeptidase activity"/>
    <property type="evidence" value="ECO:0007669"/>
    <property type="project" value="InterPro"/>
</dbReference>
<proteinExistence type="inferred from homology"/>
<keyword evidence="3" id="KW-0325">Glycoprotein</keyword>
<reference evidence="4 5" key="1">
    <citation type="submission" date="2016-04" db="EMBL/GenBank/DDBJ databases">
        <title>Genome analyses suggest a sexual origin of heterokaryosis in a supposedly ancient asexual fungus.</title>
        <authorList>
            <person name="Ropars J."/>
            <person name="Sedzielewska K."/>
            <person name="Noel J."/>
            <person name="Charron P."/>
            <person name="Farinelli L."/>
            <person name="Marton T."/>
            <person name="Kruger M."/>
            <person name="Pelin A."/>
            <person name="Brachmann A."/>
            <person name="Corradi N."/>
        </authorList>
    </citation>
    <scope>NUCLEOTIDE SEQUENCE [LARGE SCALE GENOMIC DNA]</scope>
    <source>
        <strain evidence="4 5">C2</strain>
    </source>
</reference>
<dbReference type="EMBL" id="LLXL01000077">
    <property type="protein sequence ID" value="PKK78589.1"/>
    <property type="molecule type" value="Genomic_DNA"/>
</dbReference>
<keyword evidence="2" id="KW-0121">Carboxypeptidase</keyword>
<evidence type="ECO:0000256" key="2">
    <source>
        <dbReference type="ARBA" id="ARBA00022645"/>
    </source>
</evidence>
<protein>
    <submittedName>
        <fullName evidence="4">Uncharacterized protein</fullName>
    </submittedName>
</protein>
<evidence type="ECO:0000256" key="1">
    <source>
        <dbReference type="ARBA" id="ARBA00009431"/>
    </source>
</evidence>
<dbReference type="Proteomes" id="UP000233469">
    <property type="component" value="Unassembled WGS sequence"/>
</dbReference>
<dbReference type="Pfam" id="PF00450">
    <property type="entry name" value="Peptidase_S10"/>
    <property type="match status" value="1"/>
</dbReference>
<keyword evidence="2" id="KW-0378">Hydrolase</keyword>
<organism evidence="4 5">
    <name type="scientific">Rhizophagus irregularis</name>
    <dbReference type="NCBI Taxonomy" id="588596"/>
    <lineage>
        <taxon>Eukaryota</taxon>
        <taxon>Fungi</taxon>
        <taxon>Fungi incertae sedis</taxon>
        <taxon>Mucoromycota</taxon>
        <taxon>Glomeromycotina</taxon>
        <taxon>Glomeromycetes</taxon>
        <taxon>Glomerales</taxon>
        <taxon>Glomeraceae</taxon>
        <taxon>Rhizophagus</taxon>
    </lineage>
</organism>
<dbReference type="InterPro" id="IPR029058">
    <property type="entry name" value="AB_hydrolase_fold"/>
</dbReference>
<reference evidence="4 5" key="2">
    <citation type="submission" date="2017-10" db="EMBL/GenBank/DDBJ databases">
        <title>Extensive intraspecific genome diversity in a model arbuscular mycorrhizal fungus.</title>
        <authorList>
            <person name="Chen E.C.H."/>
            <person name="Morin E."/>
            <person name="Baudet D."/>
            <person name="Noel J."/>
            <person name="Ndikumana S."/>
            <person name="Charron P."/>
            <person name="St-Onge C."/>
            <person name="Giorgi J."/>
            <person name="Grigoriev I.V."/>
            <person name="Roux C."/>
            <person name="Martin F.M."/>
            <person name="Corradi N."/>
        </authorList>
    </citation>
    <scope>NUCLEOTIDE SEQUENCE [LARGE SCALE GENOMIC DNA]</scope>
    <source>
        <strain evidence="4 5">C2</strain>
    </source>
</reference>
<keyword evidence="2" id="KW-0645">Protease</keyword>
<dbReference type="AlphaFoldDB" id="A0A2N1NXF5"/>